<gene>
    <name evidence="1" type="ORF">WM40_25970</name>
</gene>
<keyword evidence="2" id="KW-1185">Reference proteome</keyword>
<sequence length="162" mass="16804">MGIDPLLQGHFSLNESEGKGGGFCEVQVGSPEQSSVLVTALLGTCDEAGSFEIVERAEEGSLGKHGAVDEQFTPGEDGSQGIIGRYGASEGGENGSGAKGESVNAFGAKGGAKRDPTQIGGIGLVWASQRCSVGERIRWFSRVNVTLASNEALRDRHDATVH</sequence>
<name>A0A0F5JT45_9BURK</name>
<dbReference type="AlphaFoldDB" id="A0A0F5JT45"/>
<accession>A0A0F5JT45</accession>
<organism evidence="1 2">
    <name type="scientific">Robbsia andropogonis</name>
    <dbReference type="NCBI Taxonomy" id="28092"/>
    <lineage>
        <taxon>Bacteria</taxon>
        <taxon>Pseudomonadati</taxon>
        <taxon>Pseudomonadota</taxon>
        <taxon>Betaproteobacteria</taxon>
        <taxon>Burkholderiales</taxon>
        <taxon>Burkholderiaceae</taxon>
        <taxon>Robbsia</taxon>
    </lineage>
</organism>
<evidence type="ECO:0000313" key="1">
    <source>
        <dbReference type="EMBL" id="KKB60978.1"/>
    </source>
</evidence>
<evidence type="ECO:0000313" key="2">
    <source>
        <dbReference type="Proteomes" id="UP000033618"/>
    </source>
</evidence>
<protein>
    <submittedName>
        <fullName evidence="1">Uncharacterized protein</fullName>
    </submittedName>
</protein>
<comment type="caution">
    <text evidence="1">The sequence shown here is derived from an EMBL/GenBank/DDBJ whole genome shotgun (WGS) entry which is preliminary data.</text>
</comment>
<dbReference type="EMBL" id="LAQU01000100">
    <property type="protein sequence ID" value="KKB60978.1"/>
    <property type="molecule type" value="Genomic_DNA"/>
</dbReference>
<proteinExistence type="predicted"/>
<reference evidence="1 2" key="1">
    <citation type="submission" date="2015-03" db="EMBL/GenBank/DDBJ databases">
        <title>Draft Genome Sequence of Burkholderia andropogonis type strain ICMP2807, isolated from Sorghum bicolor.</title>
        <authorList>
            <person name="Lopes-Santos L."/>
            <person name="Castro D.B."/>
            <person name="Ottoboni L.M."/>
            <person name="Park D."/>
            <person name="Weirc B.S."/>
            <person name="Destefano S.A."/>
        </authorList>
    </citation>
    <scope>NUCLEOTIDE SEQUENCE [LARGE SCALE GENOMIC DNA]</scope>
    <source>
        <strain evidence="1 2">ICMP2807</strain>
    </source>
</reference>
<dbReference type="Proteomes" id="UP000033618">
    <property type="component" value="Unassembled WGS sequence"/>
</dbReference>